<proteinExistence type="predicted"/>
<gene>
    <name evidence="1" type="ORF">ENW73_01265</name>
</gene>
<dbReference type="PANTHER" id="PTHR37029">
    <property type="entry name" value="SSR1768 PROTEIN"/>
    <property type="match status" value="1"/>
</dbReference>
<accession>A0A7C6EEW6</accession>
<dbReference type="EMBL" id="DTLI01000029">
    <property type="protein sequence ID" value="HHS51483.1"/>
    <property type="molecule type" value="Genomic_DNA"/>
</dbReference>
<evidence type="ECO:0000313" key="1">
    <source>
        <dbReference type="EMBL" id="HHS51483.1"/>
    </source>
</evidence>
<sequence>MRITYDPKYDLLYLKLGEAEKVFCKDIDEDITLDLDAMGRVVGIEILSASQHLDLKALLPVEIREEALR</sequence>
<protein>
    <submittedName>
        <fullName evidence="1">DUF2283 domain-containing protein</fullName>
    </submittedName>
</protein>
<dbReference type="Pfam" id="PF10049">
    <property type="entry name" value="DUF2283"/>
    <property type="match status" value="1"/>
</dbReference>
<reference evidence="1" key="1">
    <citation type="journal article" date="2020" name="mSystems">
        <title>Genome- and Community-Level Interaction Insights into Carbon Utilization and Element Cycling Functions of Hydrothermarchaeota in Hydrothermal Sediment.</title>
        <authorList>
            <person name="Zhou Z."/>
            <person name="Liu Y."/>
            <person name="Xu W."/>
            <person name="Pan J."/>
            <person name="Luo Z.H."/>
            <person name="Li M."/>
        </authorList>
    </citation>
    <scope>NUCLEOTIDE SEQUENCE [LARGE SCALE GENOMIC DNA]</scope>
    <source>
        <strain evidence="1">SpSt-876</strain>
    </source>
</reference>
<name>A0A7C6EEW6_UNCW3</name>
<organism evidence="1">
    <name type="scientific">candidate division WOR-3 bacterium</name>
    <dbReference type="NCBI Taxonomy" id="2052148"/>
    <lineage>
        <taxon>Bacteria</taxon>
        <taxon>Bacteria division WOR-3</taxon>
    </lineage>
</organism>
<dbReference type="AlphaFoldDB" id="A0A7C6EEW6"/>
<dbReference type="PANTHER" id="PTHR37029:SF1">
    <property type="entry name" value="SSR1768 PROTEIN"/>
    <property type="match status" value="1"/>
</dbReference>
<dbReference type="InterPro" id="IPR019270">
    <property type="entry name" value="DUF2283"/>
</dbReference>
<comment type="caution">
    <text evidence="1">The sequence shown here is derived from an EMBL/GenBank/DDBJ whole genome shotgun (WGS) entry which is preliminary data.</text>
</comment>